<dbReference type="AlphaFoldDB" id="A0A4C1SSM5"/>
<feature type="compositionally biased region" description="Low complexity" evidence="1">
    <location>
        <begin position="1033"/>
        <end position="1047"/>
    </location>
</feature>
<feature type="region of interest" description="Disordered" evidence="1">
    <location>
        <begin position="671"/>
        <end position="807"/>
    </location>
</feature>
<dbReference type="OrthoDB" id="8184679at2759"/>
<feature type="compositionally biased region" description="Low complexity" evidence="1">
    <location>
        <begin position="1064"/>
        <end position="1076"/>
    </location>
</feature>
<reference evidence="2 3" key="1">
    <citation type="journal article" date="2019" name="Commun. Biol.">
        <title>The bagworm genome reveals a unique fibroin gene that provides high tensile strength.</title>
        <authorList>
            <person name="Kono N."/>
            <person name="Nakamura H."/>
            <person name="Ohtoshi R."/>
            <person name="Tomita M."/>
            <person name="Numata K."/>
            <person name="Arakawa K."/>
        </authorList>
    </citation>
    <scope>NUCLEOTIDE SEQUENCE [LARGE SCALE GENOMIC DNA]</scope>
</reference>
<comment type="caution">
    <text evidence="2">The sequence shown here is derived from an EMBL/GenBank/DDBJ whole genome shotgun (WGS) entry which is preliminary data.</text>
</comment>
<proteinExistence type="predicted"/>
<gene>
    <name evidence="2" type="ORF">EVAR_74810_1</name>
</gene>
<feature type="compositionally biased region" description="Low complexity" evidence="1">
    <location>
        <begin position="795"/>
        <end position="805"/>
    </location>
</feature>
<evidence type="ECO:0000256" key="1">
    <source>
        <dbReference type="SAM" id="MobiDB-lite"/>
    </source>
</evidence>
<evidence type="ECO:0000313" key="2">
    <source>
        <dbReference type="EMBL" id="GBP04061.1"/>
    </source>
</evidence>
<feature type="compositionally biased region" description="Basic residues" evidence="1">
    <location>
        <begin position="1077"/>
        <end position="1088"/>
    </location>
</feature>
<feature type="region of interest" description="Disordered" evidence="1">
    <location>
        <begin position="459"/>
        <end position="483"/>
    </location>
</feature>
<feature type="region of interest" description="Disordered" evidence="1">
    <location>
        <begin position="417"/>
        <end position="440"/>
    </location>
</feature>
<dbReference type="Proteomes" id="UP000299102">
    <property type="component" value="Unassembled WGS sequence"/>
</dbReference>
<sequence length="1159" mass="127016">MGYNAIDKAATVADFCESKTESLSNWVHRVKSKSNKVKTKKQRDLRIIAMLTCSLTRAENELINKQRERARRWAQMRLDLGLRNTEEETMKQQKEKINNLWSCELSSLDNFFKNLDIPLRFAWVCTCGRHLGCRHERGLCKLRNGGVSPRPQDAHVQTHILRRRSFEVIPSREAVDRPARNSPAILTPKDPSFSSKTSAGHLTPEEYYAQIQFWKLERKRLQKSHPRRTVGCVHQRLCLLDYRKSSIISPKMPPVVLTKGPDGYAETRRMVHMRPSCSFYAKTARPCCREAVSHLTQNAAVNLCSDMGWLSSPKRHRQVTLYPENVRKAKDVYSDYSDLTFTKYLHIYLVGTRVIYRLSANGGFVTCAVCHSVIPPQSPCPKALAVFTPVIRLAVPGSSRSASEVTLNRKPLLATIGSPHAQDTAGSPHAQDTAGSPHAQDTAGIQLTKDITDSFHAQNIVGSSRARDTAGATLRPESGSLHVETVPTVPVPAPPPAVSPLETSAVFAPETLPVQVSRPRHRRPSSRRYNAGSPRIQYITGSTYAKTVTNSLQSLRSRRLFPPPRPPVQSPHQRRCRWIPHARDTVGAASAFETSLMQSETPPSPRARDAGSAVPALETPSVQSPRSRCRRCSPRVRDAPGAVPALETPSVQSLHLRLRRCSSLAQDTVGAVSACETSPMQSSHPRRRRCSSRAQDAGSAIPALKTPSVQSPGFASAVPASETPPVQFPASETPPVQSPRSRHRRWQSPRPRHRQCSPRALDTVGATPASETPPVQSPRPRHRRCSPRDRGIIGAVPAPEASPVPSLRPRRRCSFRARHTAGAVPATEASSVQSPLPRLRQCSPRVRGIIGAVPAPEASPVPSLRPRRRCSFRARHTVGAVPAPETLSVQSPRPRHRWCSPRARDTVGAVPVPDTPPVQSPRPRHRRCSPRARDNVGAVPVPDTPPVQFPCPRRRQCSPRARNTAGAVPATEASSVQSPLPRLRQCSPRARGIASVVPASETPAVQSSRPRHRRCSSRVRDTAGGSPRARGIASAVPAPKASPVQSPRPRHPRCSPRHRGIVGAVPAPEASPVPSLRPRRRCSSRARHAAGAVTVSETPAVQSTRPKHRRCSPRDRGFLGAVTASEASPVQSPRPRLRRCSPRVRGFAGAVPASETSPV</sequence>
<organism evidence="2 3">
    <name type="scientific">Eumeta variegata</name>
    <name type="common">Bagworm moth</name>
    <name type="synonym">Eumeta japonica</name>
    <dbReference type="NCBI Taxonomy" id="151549"/>
    <lineage>
        <taxon>Eukaryota</taxon>
        <taxon>Metazoa</taxon>
        <taxon>Ecdysozoa</taxon>
        <taxon>Arthropoda</taxon>
        <taxon>Hexapoda</taxon>
        <taxon>Insecta</taxon>
        <taxon>Pterygota</taxon>
        <taxon>Neoptera</taxon>
        <taxon>Endopterygota</taxon>
        <taxon>Lepidoptera</taxon>
        <taxon>Glossata</taxon>
        <taxon>Ditrysia</taxon>
        <taxon>Tineoidea</taxon>
        <taxon>Psychidae</taxon>
        <taxon>Oiketicinae</taxon>
        <taxon>Eumeta</taxon>
    </lineage>
</organism>
<feature type="compositionally biased region" description="Basic residues" evidence="1">
    <location>
        <begin position="740"/>
        <end position="756"/>
    </location>
</feature>
<feature type="compositionally biased region" description="Basic residues" evidence="1">
    <location>
        <begin position="1048"/>
        <end position="1060"/>
    </location>
</feature>
<dbReference type="EMBL" id="BGZK01000012">
    <property type="protein sequence ID" value="GBP04061.1"/>
    <property type="molecule type" value="Genomic_DNA"/>
</dbReference>
<name>A0A4C1SSM5_EUMVA</name>
<protein>
    <submittedName>
        <fullName evidence="2">Uncharacterized protein</fullName>
    </submittedName>
</protein>
<feature type="region of interest" description="Disordered" evidence="1">
    <location>
        <begin position="595"/>
        <end position="643"/>
    </location>
</feature>
<feature type="region of interest" description="Disordered" evidence="1">
    <location>
        <begin position="905"/>
        <end position="984"/>
    </location>
</feature>
<accession>A0A4C1SSM5</accession>
<feature type="region of interest" description="Disordered" evidence="1">
    <location>
        <begin position="998"/>
        <end position="1138"/>
    </location>
</feature>
<feature type="compositionally biased region" description="Polar residues" evidence="1">
    <location>
        <begin position="1095"/>
        <end position="1104"/>
    </location>
</feature>
<evidence type="ECO:0000313" key="3">
    <source>
        <dbReference type="Proteomes" id="UP000299102"/>
    </source>
</evidence>
<keyword evidence="3" id="KW-1185">Reference proteome</keyword>
<feature type="region of interest" description="Disordered" evidence="1">
    <location>
        <begin position="177"/>
        <end position="198"/>
    </location>
</feature>